<dbReference type="OrthoDB" id="9794954at2"/>
<evidence type="ECO:0000256" key="2">
    <source>
        <dbReference type="ARBA" id="ARBA00023004"/>
    </source>
</evidence>
<evidence type="ECO:0000259" key="4">
    <source>
        <dbReference type="PROSITE" id="PS51379"/>
    </source>
</evidence>
<dbReference type="PROSITE" id="PS00198">
    <property type="entry name" value="4FE4S_FER_1"/>
    <property type="match status" value="1"/>
</dbReference>
<dbReference type="Pfam" id="PF13237">
    <property type="entry name" value="Fer4_10"/>
    <property type="match status" value="1"/>
</dbReference>
<proteinExistence type="predicted"/>
<dbReference type="SUPFAM" id="SSF54862">
    <property type="entry name" value="4Fe-4S ferredoxins"/>
    <property type="match status" value="1"/>
</dbReference>
<dbReference type="InterPro" id="IPR017896">
    <property type="entry name" value="4Fe4S_Fe-S-bd"/>
</dbReference>
<sequence>MATPIWFVNLLKKSFGLRYFGAEMTKWPLIGRVMERALFNGHRSGDALFYLPKDRVIINEAIDTQRNIVAPSEVVEHFINESKYIFLMNSCICREAANCQDYDPNLGCIFLGEAVLGINPKLGRLVDKETALAHLERTREAGLVHLIGRDKIDAVWMGVRPYTKLMTICNCCPCCCLFRFLPYLAPKLQQKIERMPGVVVEVTDDCVGCGVCADGVCFVNAITIENGRARISDDCRGCSNCVEACPQGAIRVVIESSDYIENAIRRLSEAVDVG</sequence>
<keyword evidence="6" id="KW-1185">Reference proteome</keyword>
<accession>A0A1Y6K1S3</accession>
<gene>
    <name evidence="5" type="ORF">CFX1CAM_0576</name>
</gene>
<dbReference type="InterPro" id="IPR017900">
    <property type="entry name" value="4Fe4S_Fe_S_CS"/>
</dbReference>
<name>A0A1Y6K1S3_9CHLR</name>
<dbReference type="GO" id="GO:0046872">
    <property type="term" value="F:metal ion binding"/>
    <property type="evidence" value="ECO:0007669"/>
    <property type="project" value="UniProtKB-KW"/>
</dbReference>
<dbReference type="GO" id="GO:0051536">
    <property type="term" value="F:iron-sulfur cluster binding"/>
    <property type="evidence" value="ECO:0007669"/>
    <property type="project" value="UniProtKB-KW"/>
</dbReference>
<feature type="domain" description="4Fe-4S ferredoxin-type" evidence="4">
    <location>
        <begin position="227"/>
        <end position="255"/>
    </location>
</feature>
<dbReference type="KEGG" id="abat:CFX1CAM_0576"/>
<reference evidence="6" key="1">
    <citation type="submission" date="2017-05" db="EMBL/GenBank/DDBJ databases">
        <authorList>
            <person name="Kirkegaard R."/>
            <person name="Mcilroy J S."/>
        </authorList>
    </citation>
    <scope>NUCLEOTIDE SEQUENCE [LARGE SCALE GENOMIC DNA]</scope>
</reference>
<keyword evidence="1" id="KW-0479">Metal-binding</keyword>
<evidence type="ECO:0000256" key="3">
    <source>
        <dbReference type="ARBA" id="ARBA00023014"/>
    </source>
</evidence>
<dbReference type="PROSITE" id="PS51379">
    <property type="entry name" value="4FE4S_FER_2"/>
    <property type="match status" value="2"/>
</dbReference>
<keyword evidence="2" id="KW-0408">Iron</keyword>
<keyword evidence="3" id="KW-0411">Iron-sulfur</keyword>
<dbReference type="Proteomes" id="UP000195514">
    <property type="component" value="Chromosome I"/>
</dbReference>
<dbReference type="Gene3D" id="3.30.70.20">
    <property type="match status" value="1"/>
</dbReference>
<organism evidence="5 6">
    <name type="scientific">Candidatus Brevifilum fermentans</name>
    <dbReference type="NCBI Taxonomy" id="1986204"/>
    <lineage>
        <taxon>Bacteria</taxon>
        <taxon>Bacillati</taxon>
        <taxon>Chloroflexota</taxon>
        <taxon>Anaerolineae</taxon>
        <taxon>Anaerolineales</taxon>
        <taxon>Anaerolineaceae</taxon>
        <taxon>Candidatus Brevifilum</taxon>
    </lineage>
</organism>
<evidence type="ECO:0000313" key="6">
    <source>
        <dbReference type="Proteomes" id="UP000195514"/>
    </source>
</evidence>
<dbReference type="AlphaFoldDB" id="A0A1Y6K1S3"/>
<dbReference type="RefSeq" id="WP_087861571.1">
    <property type="nucleotide sequence ID" value="NZ_LT859958.1"/>
</dbReference>
<evidence type="ECO:0000256" key="1">
    <source>
        <dbReference type="ARBA" id="ARBA00022723"/>
    </source>
</evidence>
<dbReference type="EMBL" id="LT859958">
    <property type="protein sequence ID" value="SMX53642.1"/>
    <property type="molecule type" value="Genomic_DNA"/>
</dbReference>
<feature type="domain" description="4Fe-4S ferredoxin-type" evidence="4">
    <location>
        <begin position="196"/>
        <end position="226"/>
    </location>
</feature>
<protein>
    <submittedName>
        <fullName evidence="5">4Fe-4S ferredoxin iron-sulfur binding domain protein</fullName>
    </submittedName>
</protein>
<evidence type="ECO:0000313" key="5">
    <source>
        <dbReference type="EMBL" id="SMX53642.1"/>
    </source>
</evidence>